<dbReference type="AlphaFoldDB" id="A0A225VXA6"/>
<comment type="caution">
    <text evidence="3">The sequence shown here is derived from an EMBL/GenBank/DDBJ whole genome shotgun (WGS) entry which is preliminary data.</text>
</comment>
<dbReference type="EMBL" id="NBNE01002575">
    <property type="protein sequence ID" value="OWZ10053.1"/>
    <property type="molecule type" value="Genomic_DNA"/>
</dbReference>
<feature type="region of interest" description="Disordered" evidence="1">
    <location>
        <begin position="225"/>
        <end position="245"/>
    </location>
</feature>
<keyword evidence="2" id="KW-0472">Membrane</keyword>
<evidence type="ECO:0000313" key="3">
    <source>
        <dbReference type="EMBL" id="OWZ10053.1"/>
    </source>
</evidence>
<keyword evidence="2" id="KW-1133">Transmembrane helix</keyword>
<proteinExistence type="predicted"/>
<dbReference type="OrthoDB" id="101428at2759"/>
<keyword evidence="4" id="KW-1185">Reference proteome</keyword>
<feature type="transmembrane region" description="Helical" evidence="2">
    <location>
        <begin position="276"/>
        <end position="294"/>
    </location>
</feature>
<feature type="transmembrane region" description="Helical" evidence="2">
    <location>
        <begin position="348"/>
        <end position="372"/>
    </location>
</feature>
<evidence type="ECO:0000313" key="4">
    <source>
        <dbReference type="Proteomes" id="UP000198211"/>
    </source>
</evidence>
<feature type="compositionally biased region" description="Polar residues" evidence="1">
    <location>
        <begin position="229"/>
        <end position="245"/>
    </location>
</feature>
<feature type="transmembrane region" description="Helical" evidence="2">
    <location>
        <begin position="189"/>
        <end position="209"/>
    </location>
</feature>
<feature type="transmembrane region" description="Helical" evidence="2">
    <location>
        <begin position="161"/>
        <end position="183"/>
    </location>
</feature>
<feature type="transmembrane region" description="Helical" evidence="2">
    <location>
        <begin position="314"/>
        <end position="336"/>
    </location>
</feature>
<evidence type="ECO:0000256" key="1">
    <source>
        <dbReference type="SAM" id="MobiDB-lite"/>
    </source>
</evidence>
<protein>
    <recommendedName>
        <fullName evidence="5">Transmembrane protein</fullName>
    </recommendedName>
</protein>
<keyword evidence="2" id="KW-0812">Transmembrane</keyword>
<reference evidence="4" key="1">
    <citation type="submission" date="2017-03" db="EMBL/GenBank/DDBJ databases">
        <title>Phytopthora megakarya and P. palmivora, two closely related causual agents of cacao black pod achieved similar genome size and gene model numbers by different mechanisms.</title>
        <authorList>
            <person name="Ali S."/>
            <person name="Shao J."/>
            <person name="Larry D.J."/>
            <person name="Kronmiller B."/>
            <person name="Shen D."/>
            <person name="Strem M.D."/>
            <person name="Melnick R.L."/>
            <person name="Guiltinan M.J."/>
            <person name="Tyler B.M."/>
            <person name="Meinhardt L.W."/>
            <person name="Bailey B.A."/>
        </authorList>
    </citation>
    <scope>NUCLEOTIDE SEQUENCE [LARGE SCALE GENOMIC DNA]</scope>
    <source>
        <strain evidence="4">zdho120</strain>
    </source>
</reference>
<gene>
    <name evidence="3" type="ORF">PHMEG_00017153</name>
</gene>
<sequence length="373" mass="41916">MFGWSCFIGYLTTTNPAIFKYKFDCYVNTLATHGLFTGISLTMKKIYYRESCQGRDRLAQQKQNQSKKKLTSDTKGIVTSHPVPVGSRKQILSYWRLYIKEFPKSLPAAVAGTFVHVLSQQRIMDRGNMVITCFLIASFVLKFAIQDAIKRYIHKHRIRSVRVMCAAVALPTVLIDTQTRIILLGTQSTHLLALGTFGMAFFEICLRVGKSHYVMRTIRNHEANIPSGRKSTTASSKKNITGKSRSIAPTPSRIEFEMWRGRVLAFHVAEIYADTYAEYIAIGCSASILVFFGNHPHYSLLRKLDSVPQLSTQLPILGFQVFVEILVDFISTALEMMAGIDFDLNRNVAAFLALFLAAIAVLNINISVGVYLF</sequence>
<feature type="transmembrane region" description="Helical" evidence="2">
    <location>
        <begin position="129"/>
        <end position="149"/>
    </location>
</feature>
<accession>A0A225VXA6</accession>
<evidence type="ECO:0000256" key="2">
    <source>
        <dbReference type="SAM" id="Phobius"/>
    </source>
</evidence>
<organism evidence="3 4">
    <name type="scientific">Phytophthora megakarya</name>
    <dbReference type="NCBI Taxonomy" id="4795"/>
    <lineage>
        <taxon>Eukaryota</taxon>
        <taxon>Sar</taxon>
        <taxon>Stramenopiles</taxon>
        <taxon>Oomycota</taxon>
        <taxon>Peronosporomycetes</taxon>
        <taxon>Peronosporales</taxon>
        <taxon>Peronosporaceae</taxon>
        <taxon>Phytophthora</taxon>
    </lineage>
</organism>
<name>A0A225VXA6_9STRA</name>
<evidence type="ECO:0008006" key="5">
    <source>
        <dbReference type="Google" id="ProtNLM"/>
    </source>
</evidence>
<dbReference type="Proteomes" id="UP000198211">
    <property type="component" value="Unassembled WGS sequence"/>
</dbReference>